<keyword evidence="2" id="KW-0175">Coiled coil</keyword>
<dbReference type="InterPro" id="IPR019734">
    <property type="entry name" value="TPR_rpt"/>
</dbReference>
<feature type="repeat" description="TPR" evidence="1">
    <location>
        <begin position="250"/>
        <end position="283"/>
    </location>
</feature>
<feature type="coiled-coil region" evidence="2">
    <location>
        <begin position="222"/>
        <end position="249"/>
    </location>
</feature>
<evidence type="ECO:0000313" key="3">
    <source>
        <dbReference type="EMBL" id="MFD1293645.1"/>
    </source>
</evidence>
<dbReference type="RefSeq" id="WP_386808836.1">
    <property type="nucleotide sequence ID" value="NZ_JBHTMV010000003.1"/>
</dbReference>
<sequence>MLKTNAVYFFDSVEFEEIIHYYLDTGKTALAKKALTLGLKQHPNSIILKLLKAEVLIFEDALDAAGILLREIQAIEPTNEEVYVQQASIFSKRDHHKKAIDLLKIALKYAEDKADVYAMIGMEFLFLDNFNEARLSFAKCLEEDIEDYSSLYNVVYCFDMENKHEEAIEFLNEYINKDPYSEVAWHQLGRQHFVLEQFEKAARAFDFAIIADEYFVGAYLEKAKTLEKLNEFEEAIENYKKTLELDDATAFVFLRIGACYEKLKLNTLAIQYYKKAVHEDPLLDKGWIVLTNLVLKQKKYNKALFYVNKAIEIDENNSLYWRKYAEINLKLNLFEEAIEAFERCIALQDYDIEIWVGLVDVLCFLGEYESALENLLSAKIYFNDFAEIDYRLSGLYFKFKNIEKGAFYLKQALSEDFEYQSILKELFFEVYQLQEVQDLINEFKKTSL</sequence>
<protein>
    <submittedName>
        <fullName evidence="3">Tetratricopeptide repeat protein</fullName>
    </submittedName>
</protein>
<dbReference type="PANTHER" id="PTHR12558:SF13">
    <property type="entry name" value="CELL DIVISION CYCLE PROTEIN 27 HOMOLOG"/>
    <property type="match status" value="1"/>
</dbReference>
<organism evidence="3 4">
    <name type="scientific">Lutibacter holmesii</name>
    <dbReference type="NCBI Taxonomy" id="1137985"/>
    <lineage>
        <taxon>Bacteria</taxon>
        <taxon>Pseudomonadati</taxon>
        <taxon>Bacteroidota</taxon>
        <taxon>Flavobacteriia</taxon>
        <taxon>Flavobacteriales</taxon>
        <taxon>Flavobacteriaceae</taxon>
        <taxon>Lutibacter</taxon>
    </lineage>
</organism>
<name>A0ABW3WML1_9FLAO</name>
<evidence type="ECO:0000313" key="4">
    <source>
        <dbReference type="Proteomes" id="UP001597241"/>
    </source>
</evidence>
<reference evidence="4" key="1">
    <citation type="journal article" date="2019" name="Int. J. Syst. Evol. Microbiol.">
        <title>The Global Catalogue of Microorganisms (GCM) 10K type strain sequencing project: providing services to taxonomists for standard genome sequencing and annotation.</title>
        <authorList>
            <consortium name="The Broad Institute Genomics Platform"/>
            <consortium name="The Broad Institute Genome Sequencing Center for Infectious Disease"/>
            <person name="Wu L."/>
            <person name="Ma J."/>
        </authorList>
    </citation>
    <scope>NUCLEOTIDE SEQUENCE [LARGE SCALE GENOMIC DNA]</scope>
    <source>
        <strain evidence="4">CCUG 62221</strain>
    </source>
</reference>
<dbReference type="Gene3D" id="1.25.40.10">
    <property type="entry name" value="Tetratricopeptide repeat domain"/>
    <property type="match status" value="3"/>
</dbReference>
<dbReference type="Proteomes" id="UP001597241">
    <property type="component" value="Unassembled WGS sequence"/>
</dbReference>
<comment type="caution">
    <text evidence="3">The sequence shown here is derived from an EMBL/GenBank/DDBJ whole genome shotgun (WGS) entry which is preliminary data.</text>
</comment>
<accession>A0ABW3WML1</accession>
<dbReference type="InterPro" id="IPR011990">
    <property type="entry name" value="TPR-like_helical_dom_sf"/>
</dbReference>
<feature type="repeat" description="TPR" evidence="1">
    <location>
        <begin position="216"/>
        <end position="249"/>
    </location>
</feature>
<dbReference type="SUPFAM" id="SSF48452">
    <property type="entry name" value="TPR-like"/>
    <property type="match status" value="2"/>
</dbReference>
<feature type="repeat" description="TPR" evidence="1">
    <location>
        <begin position="318"/>
        <end position="351"/>
    </location>
</feature>
<keyword evidence="4" id="KW-1185">Reference proteome</keyword>
<gene>
    <name evidence="3" type="ORF">ACFQ5N_07335</name>
</gene>
<dbReference type="Pfam" id="PF13181">
    <property type="entry name" value="TPR_8"/>
    <property type="match status" value="3"/>
</dbReference>
<dbReference type="PANTHER" id="PTHR12558">
    <property type="entry name" value="CELL DIVISION CYCLE 16,23,27"/>
    <property type="match status" value="1"/>
</dbReference>
<feature type="repeat" description="TPR" evidence="1">
    <location>
        <begin position="284"/>
        <end position="317"/>
    </location>
</feature>
<dbReference type="EMBL" id="JBHTMV010000003">
    <property type="protein sequence ID" value="MFD1293645.1"/>
    <property type="molecule type" value="Genomic_DNA"/>
</dbReference>
<dbReference type="Pfam" id="PF13432">
    <property type="entry name" value="TPR_16"/>
    <property type="match status" value="1"/>
</dbReference>
<evidence type="ECO:0000256" key="2">
    <source>
        <dbReference type="SAM" id="Coils"/>
    </source>
</evidence>
<keyword evidence="1" id="KW-0802">TPR repeat</keyword>
<dbReference type="PROSITE" id="PS50005">
    <property type="entry name" value="TPR"/>
    <property type="match status" value="4"/>
</dbReference>
<proteinExistence type="predicted"/>
<evidence type="ECO:0000256" key="1">
    <source>
        <dbReference type="PROSITE-ProRule" id="PRU00339"/>
    </source>
</evidence>
<dbReference type="SMART" id="SM00028">
    <property type="entry name" value="TPR"/>
    <property type="match status" value="10"/>
</dbReference>